<organism evidence="1 2">
    <name type="scientific">Paramarasmius palmivorus</name>
    <dbReference type="NCBI Taxonomy" id="297713"/>
    <lineage>
        <taxon>Eukaryota</taxon>
        <taxon>Fungi</taxon>
        <taxon>Dikarya</taxon>
        <taxon>Basidiomycota</taxon>
        <taxon>Agaricomycotina</taxon>
        <taxon>Agaricomycetes</taxon>
        <taxon>Agaricomycetidae</taxon>
        <taxon>Agaricales</taxon>
        <taxon>Marasmiineae</taxon>
        <taxon>Marasmiaceae</taxon>
        <taxon>Paramarasmius</taxon>
    </lineage>
</organism>
<proteinExistence type="predicted"/>
<evidence type="ECO:0000313" key="2">
    <source>
        <dbReference type="Proteomes" id="UP001383192"/>
    </source>
</evidence>
<sequence length="319" mass="35892">MIFNPHDVGHLGGDPASAPITPKPNPDSVALSFDFTTKLLIGLAVVLGAVSVLWRLKRVDWEGVCKSPACTRPVDVILKTRDGSRFGTHTKNLELYNDSFPSADSVILETEDVPVEEDAATTRLLLLFSHNTERPALELESLNTVLAFARAADKYGNRVAMKACSFAMSKLGKRTPVDALRVLCWKVSHDDLQDVDMLARVSMNLSIPEAVQYMRDYPDIYIKWSQYKESWDDCMKRFDAVLNVGWQSRPGLLRAVQRAFIHQVKSELVPSLEGINKAVRISLHFSQPPMSNEPVNWVSQRASGLKHIVADFPKWHYYR</sequence>
<accession>A0AAW0CEZ0</accession>
<dbReference type="EMBL" id="JAYKXP010000045">
    <property type="protein sequence ID" value="KAK7037655.1"/>
    <property type="molecule type" value="Genomic_DNA"/>
</dbReference>
<dbReference type="Proteomes" id="UP001383192">
    <property type="component" value="Unassembled WGS sequence"/>
</dbReference>
<reference evidence="1 2" key="1">
    <citation type="submission" date="2024-01" db="EMBL/GenBank/DDBJ databases">
        <title>A draft genome for a cacao thread blight-causing isolate of Paramarasmius palmivorus.</title>
        <authorList>
            <person name="Baruah I.K."/>
            <person name="Bukari Y."/>
            <person name="Amoako-Attah I."/>
            <person name="Meinhardt L.W."/>
            <person name="Bailey B.A."/>
            <person name="Cohen S.P."/>
        </authorList>
    </citation>
    <scope>NUCLEOTIDE SEQUENCE [LARGE SCALE GENOMIC DNA]</scope>
    <source>
        <strain evidence="1 2">GH-12</strain>
    </source>
</reference>
<evidence type="ECO:0000313" key="1">
    <source>
        <dbReference type="EMBL" id="KAK7037655.1"/>
    </source>
</evidence>
<protein>
    <submittedName>
        <fullName evidence="1">Uncharacterized protein</fullName>
    </submittedName>
</protein>
<name>A0AAW0CEZ0_9AGAR</name>
<dbReference type="AlphaFoldDB" id="A0AAW0CEZ0"/>
<keyword evidence="2" id="KW-1185">Reference proteome</keyword>
<comment type="caution">
    <text evidence="1">The sequence shown here is derived from an EMBL/GenBank/DDBJ whole genome shotgun (WGS) entry which is preliminary data.</text>
</comment>
<gene>
    <name evidence="1" type="ORF">VNI00_010877</name>
</gene>